<proteinExistence type="predicted"/>
<dbReference type="OrthoDB" id="9810154at2"/>
<keyword evidence="2" id="KW-1185">Reference proteome</keyword>
<reference evidence="1 2" key="1">
    <citation type="submission" date="2018-01" db="EMBL/GenBank/DDBJ databases">
        <title>Draft Genome Sequence of Komagataeibacter maltaceti LMG 1529, a Vinegar Producing Acetic Acid Bacterium Isolated from Malt Vinegar Brewery Acetifiers.</title>
        <authorList>
            <person name="Zhang Q."/>
            <person name="Hollensteiner J."/>
            <person name="Poehlein A."/>
            <person name="Daniel R."/>
        </authorList>
    </citation>
    <scope>NUCLEOTIDE SEQUENCE [LARGE SCALE GENOMIC DNA]</scope>
    <source>
        <strain evidence="1 2">LMG 1529</strain>
    </source>
</reference>
<sequence length="183" mass="20299">MSGLEEGWRHSARRLVLMRHAQARPAVFGDFGMDADIRRPLTPQGREAARQRGRDLQAIGFVPDLALVSPSVRTRETWTGMGSFFGDRAPDVQYVNALYETSADRIRDVLCEVDEKYNNIIVLSHNPGIGNLVVELAGRDSSGSLPPALSFGFPPAAMACFFSAIPWNNNRNSEMELYRALCD</sequence>
<dbReference type="Proteomes" id="UP000237344">
    <property type="component" value="Unassembled WGS sequence"/>
</dbReference>
<gene>
    <name evidence="1" type="ORF">KMAL_00400</name>
</gene>
<evidence type="ECO:0000313" key="1">
    <source>
        <dbReference type="EMBL" id="POF64147.1"/>
    </source>
</evidence>
<protein>
    <recommendedName>
        <fullName evidence="3">Histidine phosphatase family protein</fullName>
    </recommendedName>
</protein>
<dbReference type="AlphaFoldDB" id="A0A2S3W5N9"/>
<dbReference type="EMBL" id="POTC01000001">
    <property type="protein sequence ID" value="POF64147.1"/>
    <property type="molecule type" value="Genomic_DNA"/>
</dbReference>
<comment type="caution">
    <text evidence="1">The sequence shown here is derived from an EMBL/GenBank/DDBJ whole genome shotgun (WGS) entry which is preliminary data.</text>
</comment>
<dbReference type="InterPro" id="IPR029033">
    <property type="entry name" value="His_PPase_superfam"/>
</dbReference>
<evidence type="ECO:0008006" key="3">
    <source>
        <dbReference type="Google" id="ProtNLM"/>
    </source>
</evidence>
<dbReference type="InterPro" id="IPR013078">
    <property type="entry name" value="His_Pase_superF_clade-1"/>
</dbReference>
<dbReference type="CDD" id="cd07067">
    <property type="entry name" value="HP_PGM_like"/>
    <property type="match status" value="1"/>
</dbReference>
<name>A0A2S3W5N9_9PROT</name>
<accession>A0A2S3W5N9</accession>
<dbReference type="PANTHER" id="PTHR47623">
    <property type="entry name" value="OS09G0287300 PROTEIN"/>
    <property type="match status" value="1"/>
</dbReference>
<organism evidence="1 2">
    <name type="scientific">Novacetimonas maltaceti</name>
    <dbReference type="NCBI Taxonomy" id="1203393"/>
    <lineage>
        <taxon>Bacteria</taxon>
        <taxon>Pseudomonadati</taxon>
        <taxon>Pseudomonadota</taxon>
        <taxon>Alphaproteobacteria</taxon>
        <taxon>Acetobacterales</taxon>
        <taxon>Acetobacteraceae</taxon>
        <taxon>Novacetimonas</taxon>
    </lineage>
</organism>
<dbReference type="Pfam" id="PF00300">
    <property type="entry name" value="His_Phos_1"/>
    <property type="match status" value="1"/>
</dbReference>
<dbReference type="SUPFAM" id="SSF53254">
    <property type="entry name" value="Phosphoglycerate mutase-like"/>
    <property type="match status" value="1"/>
</dbReference>
<dbReference type="Gene3D" id="3.40.50.1240">
    <property type="entry name" value="Phosphoglycerate mutase-like"/>
    <property type="match status" value="1"/>
</dbReference>
<evidence type="ECO:0000313" key="2">
    <source>
        <dbReference type="Proteomes" id="UP000237344"/>
    </source>
</evidence>
<dbReference type="SMART" id="SM00855">
    <property type="entry name" value="PGAM"/>
    <property type="match status" value="1"/>
</dbReference>
<dbReference type="PANTHER" id="PTHR47623:SF1">
    <property type="entry name" value="OS09G0287300 PROTEIN"/>
    <property type="match status" value="1"/>
</dbReference>
<dbReference type="RefSeq" id="WP_110093754.1">
    <property type="nucleotide sequence ID" value="NZ_NKUE01000003.1"/>
</dbReference>